<dbReference type="GO" id="GO:0003682">
    <property type="term" value="F:chromatin binding"/>
    <property type="evidence" value="ECO:0007669"/>
    <property type="project" value="TreeGrafter"/>
</dbReference>
<evidence type="ECO:0000256" key="1">
    <source>
        <dbReference type="ARBA" id="ARBA00004123"/>
    </source>
</evidence>
<dbReference type="GO" id="GO:0001939">
    <property type="term" value="C:female pronucleus"/>
    <property type="evidence" value="ECO:0007669"/>
    <property type="project" value="TreeGrafter"/>
</dbReference>
<evidence type="ECO:0000256" key="3">
    <source>
        <dbReference type="ARBA" id="ARBA00022490"/>
    </source>
</evidence>
<keyword evidence="3" id="KW-0963">Cytoplasm</keyword>
<keyword evidence="4" id="KW-0539">Nucleus</keyword>
<evidence type="ECO:0000256" key="4">
    <source>
        <dbReference type="ARBA" id="ARBA00023242"/>
    </source>
</evidence>
<dbReference type="AlphaFoldDB" id="A0AAV4HNK3"/>
<evidence type="ECO:0000313" key="6">
    <source>
        <dbReference type="EMBL" id="GFR99747.1"/>
    </source>
</evidence>
<protein>
    <submittedName>
        <fullName evidence="6">O(6)-methylguanine-induced apoptosis 2-like</fullName>
    </submittedName>
</protein>
<dbReference type="Pfam" id="PF07004">
    <property type="entry name" value="SHIPPO-rpt"/>
    <property type="match status" value="3"/>
</dbReference>
<dbReference type="GO" id="GO:0005737">
    <property type="term" value="C:cytoplasm"/>
    <property type="evidence" value="ECO:0007669"/>
    <property type="project" value="UniProtKB-SubCell"/>
</dbReference>
<keyword evidence="7" id="KW-1185">Reference proteome</keyword>
<dbReference type="PANTHER" id="PTHR35678:SF1">
    <property type="entry name" value="PROTEIN STPG4"/>
    <property type="match status" value="1"/>
</dbReference>
<dbReference type="EMBL" id="BMAT01005794">
    <property type="protein sequence ID" value="GFR99747.1"/>
    <property type="molecule type" value="Genomic_DNA"/>
</dbReference>
<evidence type="ECO:0000313" key="7">
    <source>
        <dbReference type="Proteomes" id="UP000762676"/>
    </source>
</evidence>
<dbReference type="GO" id="GO:0042393">
    <property type="term" value="F:histone binding"/>
    <property type="evidence" value="ECO:0007669"/>
    <property type="project" value="TreeGrafter"/>
</dbReference>
<name>A0AAV4HNK3_9GAST</name>
<dbReference type="PANTHER" id="PTHR35678">
    <property type="entry name" value="PROTEIN STPG4"/>
    <property type="match status" value="1"/>
</dbReference>
<dbReference type="GO" id="GO:0001940">
    <property type="term" value="C:male pronucleus"/>
    <property type="evidence" value="ECO:0007669"/>
    <property type="project" value="TreeGrafter"/>
</dbReference>
<dbReference type="InterPro" id="IPR010736">
    <property type="entry name" value="SHIPPO-rpt"/>
</dbReference>
<accession>A0AAV4HNK3</accession>
<dbReference type="GO" id="GO:0044727">
    <property type="term" value="P:epigenetic programing of male pronucleus"/>
    <property type="evidence" value="ECO:0007669"/>
    <property type="project" value="TreeGrafter"/>
</dbReference>
<feature type="region of interest" description="Disordered" evidence="5">
    <location>
        <begin position="233"/>
        <end position="254"/>
    </location>
</feature>
<dbReference type="Proteomes" id="UP000762676">
    <property type="component" value="Unassembled WGS sequence"/>
</dbReference>
<evidence type="ECO:0000256" key="5">
    <source>
        <dbReference type="SAM" id="MobiDB-lite"/>
    </source>
</evidence>
<comment type="subcellular location">
    <subcellularLocation>
        <location evidence="2">Cytoplasm</location>
    </subcellularLocation>
    <subcellularLocation>
        <location evidence="1">Nucleus</location>
    </subcellularLocation>
</comment>
<comment type="caution">
    <text evidence="6">The sequence shown here is derived from an EMBL/GenBank/DDBJ whole genome shotgun (WGS) entry which is preliminary data.</text>
</comment>
<gene>
    <name evidence="6" type="ORF">ElyMa_002799600</name>
</gene>
<dbReference type="GO" id="GO:0042585">
    <property type="term" value="C:germinal vesicle"/>
    <property type="evidence" value="ECO:0007669"/>
    <property type="project" value="TreeGrafter"/>
</dbReference>
<sequence>MHFLSQLYFGHCLDMADSVKVIAHENRRIHAKVPAGHIHKGHSTVAANASIPTKFQTIITENGDNKGFLAKARRFKDDAFMTEAPPPGSYGEIPKVDKISPSYSKRGTGTFASKSKRHFRYANPSGPGPGIYGLPSLLTTRKDFNRCQVERLFQLPIAHKREKTDGVPAPNSYEVLTYKKGKANNVTANAAFKSKSKRELMDLSEAIQNPAPGQYEVKDGQLHESVKIPFSSFKSTSKRQMQADAAPNPGPGAYDPEIPVDHPPKLIFPRKHYLCISAPAMPLPATPPAPGPGAYDVRNFEDVPKHYMSSSAFVSTTGRWQSQALNSDFPGPSHYRPVNVGKQSFIFNSNRRWI</sequence>
<organism evidence="6 7">
    <name type="scientific">Elysia marginata</name>
    <dbReference type="NCBI Taxonomy" id="1093978"/>
    <lineage>
        <taxon>Eukaryota</taxon>
        <taxon>Metazoa</taxon>
        <taxon>Spiralia</taxon>
        <taxon>Lophotrochozoa</taxon>
        <taxon>Mollusca</taxon>
        <taxon>Gastropoda</taxon>
        <taxon>Heterobranchia</taxon>
        <taxon>Euthyneura</taxon>
        <taxon>Panpulmonata</taxon>
        <taxon>Sacoglossa</taxon>
        <taxon>Placobranchoidea</taxon>
        <taxon>Plakobranchidae</taxon>
        <taxon>Elysia</taxon>
    </lineage>
</organism>
<reference evidence="6 7" key="1">
    <citation type="journal article" date="2021" name="Elife">
        <title>Chloroplast acquisition without the gene transfer in kleptoplastic sea slugs, Plakobranchus ocellatus.</title>
        <authorList>
            <person name="Maeda T."/>
            <person name="Takahashi S."/>
            <person name="Yoshida T."/>
            <person name="Shimamura S."/>
            <person name="Takaki Y."/>
            <person name="Nagai Y."/>
            <person name="Toyoda A."/>
            <person name="Suzuki Y."/>
            <person name="Arimoto A."/>
            <person name="Ishii H."/>
            <person name="Satoh N."/>
            <person name="Nishiyama T."/>
            <person name="Hasebe M."/>
            <person name="Maruyama T."/>
            <person name="Minagawa J."/>
            <person name="Obokata J."/>
            <person name="Shigenobu S."/>
        </authorList>
    </citation>
    <scope>NUCLEOTIDE SEQUENCE [LARGE SCALE GENOMIC DNA]</scope>
</reference>
<proteinExistence type="predicted"/>
<evidence type="ECO:0000256" key="2">
    <source>
        <dbReference type="ARBA" id="ARBA00004496"/>
    </source>
</evidence>